<dbReference type="GO" id="GO:0009073">
    <property type="term" value="P:aromatic amino acid family biosynthetic process"/>
    <property type="evidence" value="ECO:0007669"/>
    <property type="project" value="UniProtKB-KW"/>
</dbReference>
<dbReference type="Pfam" id="PF01264">
    <property type="entry name" value="Chorismate_synt"/>
    <property type="match status" value="1"/>
</dbReference>
<comment type="pathway">
    <text evidence="1">Metabolic intermediate biosynthesis; chorismate biosynthesis; chorismate from D-erythrose 4-phosphate and phosphoenolpyruvate: step 7/7.</text>
</comment>
<dbReference type="GO" id="GO:0004107">
    <property type="term" value="F:chorismate synthase activity"/>
    <property type="evidence" value="ECO:0007669"/>
    <property type="project" value="UniProtKB-EC"/>
</dbReference>
<keyword evidence="6" id="KW-0456">Lyase</keyword>
<evidence type="ECO:0000256" key="3">
    <source>
        <dbReference type="ARBA" id="ARBA00013036"/>
    </source>
</evidence>
<proteinExistence type="inferred from homology"/>
<dbReference type="OrthoDB" id="1721239at2759"/>
<dbReference type="PANTHER" id="PTHR21085:SF0">
    <property type="entry name" value="CHORISMATE SYNTHASE"/>
    <property type="match status" value="1"/>
</dbReference>
<organism evidence="7 8">
    <name type="scientific">Trichoderma longibrachiatum ATCC 18648</name>
    <dbReference type="NCBI Taxonomy" id="983965"/>
    <lineage>
        <taxon>Eukaryota</taxon>
        <taxon>Fungi</taxon>
        <taxon>Dikarya</taxon>
        <taxon>Ascomycota</taxon>
        <taxon>Pezizomycotina</taxon>
        <taxon>Sordariomycetes</taxon>
        <taxon>Hypocreomycetidae</taxon>
        <taxon>Hypocreales</taxon>
        <taxon>Hypocreaceae</taxon>
        <taxon>Trichoderma</taxon>
    </lineage>
</organism>
<evidence type="ECO:0000256" key="5">
    <source>
        <dbReference type="ARBA" id="ARBA00023141"/>
    </source>
</evidence>
<keyword evidence="4" id="KW-0028">Amino-acid biosynthesis</keyword>
<protein>
    <recommendedName>
        <fullName evidence="3">chorismate synthase</fullName>
        <ecNumber evidence="3">4.2.3.5</ecNumber>
    </recommendedName>
</protein>
<reference evidence="7 8" key="1">
    <citation type="submission" date="2016-07" db="EMBL/GenBank/DDBJ databases">
        <title>Multiple horizontal gene transfer events from other fungi enriched the ability of initially mycotrophic Trichoderma (Ascomycota) to feed on dead plant biomass.</title>
        <authorList>
            <consortium name="DOE Joint Genome Institute"/>
            <person name="Aerts A."/>
            <person name="Atanasova L."/>
            <person name="Chenthamara K."/>
            <person name="Zhang J."/>
            <person name="Grujic M."/>
            <person name="Henrissat B."/>
            <person name="Kuo A."/>
            <person name="Salamov A."/>
            <person name="Lipzen A."/>
            <person name="Labutti K."/>
            <person name="Barry K."/>
            <person name="Miao Y."/>
            <person name="Rahimi M.J."/>
            <person name="Shen Q."/>
            <person name="Grigoriev I.V."/>
            <person name="Kubicek C.P."/>
            <person name="Druzhinina I.S."/>
        </authorList>
    </citation>
    <scope>NUCLEOTIDE SEQUENCE [LARGE SCALE GENOMIC DNA]</scope>
    <source>
        <strain evidence="7 8">ATCC 18648</strain>
    </source>
</reference>
<dbReference type="EC" id="4.2.3.5" evidence="3"/>
<dbReference type="PANTHER" id="PTHR21085">
    <property type="entry name" value="CHORISMATE SYNTHASE"/>
    <property type="match status" value="1"/>
</dbReference>
<dbReference type="InterPro" id="IPR035904">
    <property type="entry name" value="Chorismate_synth_AroC_sf"/>
</dbReference>
<name>A0A2T4BS16_TRILO</name>
<accession>A0A2T4BS16</accession>
<dbReference type="SUPFAM" id="SSF103263">
    <property type="entry name" value="Chorismate synthase, AroC"/>
    <property type="match status" value="1"/>
</dbReference>
<evidence type="ECO:0000256" key="4">
    <source>
        <dbReference type="ARBA" id="ARBA00022605"/>
    </source>
</evidence>
<dbReference type="STRING" id="983965.A0A2T4BS16"/>
<dbReference type="GO" id="GO:0008652">
    <property type="term" value="P:amino acid biosynthetic process"/>
    <property type="evidence" value="ECO:0007669"/>
    <property type="project" value="UniProtKB-KW"/>
</dbReference>
<dbReference type="InterPro" id="IPR000453">
    <property type="entry name" value="Chorismate_synth"/>
</dbReference>
<evidence type="ECO:0000313" key="8">
    <source>
        <dbReference type="Proteomes" id="UP000240760"/>
    </source>
</evidence>
<dbReference type="Proteomes" id="UP000240760">
    <property type="component" value="Unassembled WGS sequence"/>
</dbReference>
<dbReference type="AlphaFoldDB" id="A0A2T4BS16"/>
<keyword evidence="8" id="KW-1185">Reference proteome</keyword>
<feature type="non-terminal residue" evidence="7">
    <location>
        <position position="53"/>
    </location>
</feature>
<evidence type="ECO:0000313" key="7">
    <source>
        <dbReference type="EMBL" id="PTB72101.1"/>
    </source>
</evidence>
<dbReference type="EMBL" id="KZ679143">
    <property type="protein sequence ID" value="PTB72101.1"/>
    <property type="molecule type" value="Genomic_DNA"/>
</dbReference>
<evidence type="ECO:0000256" key="6">
    <source>
        <dbReference type="ARBA" id="ARBA00023239"/>
    </source>
</evidence>
<dbReference type="GO" id="GO:0010181">
    <property type="term" value="F:FMN binding"/>
    <property type="evidence" value="ECO:0007669"/>
    <property type="project" value="TreeGrafter"/>
</dbReference>
<dbReference type="Gene3D" id="3.60.150.10">
    <property type="entry name" value="Chorismate synthase AroC"/>
    <property type="match status" value="1"/>
</dbReference>
<comment type="similarity">
    <text evidence="2">Belongs to the chorismate synthase family.</text>
</comment>
<gene>
    <name evidence="7" type="ORF">M440DRAFT_23712</name>
</gene>
<dbReference type="GO" id="GO:0009423">
    <property type="term" value="P:chorismate biosynthetic process"/>
    <property type="evidence" value="ECO:0007669"/>
    <property type="project" value="TreeGrafter"/>
</dbReference>
<sequence>MSSFGHYFKVTTYSSRAGESHGKSVSCIIENCPPNLALTEADIQPQLNRRRPG</sequence>
<evidence type="ECO:0000256" key="2">
    <source>
        <dbReference type="ARBA" id="ARBA00008014"/>
    </source>
</evidence>
<evidence type="ECO:0000256" key="1">
    <source>
        <dbReference type="ARBA" id="ARBA00005044"/>
    </source>
</evidence>
<keyword evidence="5" id="KW-0057">Aromatic amino acid biosynthesis</keyword>
<dbReference type="GO" id="GO:0005829">
    <property type="term" value="C:cytosol"/>
    <property type="evidence" value="ECO:0007669"/>
    <property type="project" value="TreeGrafter"/>
</dbReference>